<organism evidence="1 2">
    <name type="scientific">Trichodelitschia bisporula</name>
    <dbReference type="NCBI Taxonomy" id="703511"/>
    <lineage>
        <taxon>Eukaryota</taxon>
        <taxon>Fungi</taxon>
        <taxon>Dikarya</taxon>
        <taxon>Ascomycota</taxon>
        <taxon>Pezizomycotina</taxon>
        <taxon>Dothideomycetes</taxon>
        <taxon>Dothideomycetes incertae sedis</taxon>
        <taxon>Phaeotrichales</taxon>
        <taxon>Phaeotrichaceae</taxon>
        <taxon>Trichodelitschia</taxon>
    </lineage>
</organism>
<name>A0A6G1HZ57_9PEZI</name>
<dbReference type="Proteomes" id="UP000799640">
    <property type="component" value="Unassembled WGS sequence"/>
</dbReference>
<keyword evidence="2" id="KW-1185">Reference proteome</keyword>
<dbReference type="EMBL" id="ML996694">
    <property type="protein sequence ID" value="KAF2401025.1"/>
    <property type="molecule type" value="Genomic_DNA"/>
</dbReference>
<evidence type="ECO:0000313" key="2">
    <source>
        <dbReference type="Proteomes" id="UP000799640"/>
    </source>
</evidence>
<dbReference type="AlphaFoldDB" id="A0A6G1HZ57"/>
<proteinExistence type="predicted"/>
<protein>
    <submittedName>
        <fullName evidence="1">Uncharacterized protein</fullName>
    </submittedName>
</protein>
<gene>
    <name evidence="1" type="ORF">EJ06DRAFT_521660</name>
</gene>
<sequence>MCYWILWHCACGKKYGVVEVAMEWRARVAEIRVEVEGRPSAPNFNPFIPRRTVQHRFTSSRRLTGVENGNVAEEAVEWCGRVAKIWVEVDGRPAVPNSKLIILRQSDVLAAVRVLGLPGAFAYNEPEARMAWEQAEAERAARDAEIGRLFQFLHERGLEREEVENTGMAV</sequence>
<evidence type="ECO:0000313" key="1">
    <source>
        <dbReference type="EMBL" id="KAF2401025.1"/>
    </source>
</evidence>
<accession>A0A6G1HZ57</accession>
<reference evidence="1" key="1">
    <citation type="journal article" date="2020" name="Stud. Mycol.">
        <title>101 Dothideomycetes genomes: a test case for predicting lifestyles and emergence of pathogens.</title>
        <authorList>
            <person name="Haridas S."/>
            <person name="Albert R."/>
            <person name="Binder M."/>
            <person name="Bloem J."/>
            <person name="Labutti K."/>
            <person name="Salamov A."/>
            <person name="Andreopoulos B."/>
            <person name="Baker S."/>
            <person name="Barry K."/>
            <person name="Bills G."/>
            <person name="Bluhm B."/>
            <person name="Cannon C."/>
            <person name="Castanera R."/>
            <person name="Culley D."/>
            <person name="Daum C."/>
            <person name="Ezra D."/>
            <person name="Gonzalez J."/>
            <person name="Henrissat B."/>
            <person name="Kuo A."/>
            <person name="Liang C."/>
            <person name="Lipzen A."/>
            <person name="Lutzoni F."/>
            <person name="Magnuson J."/>
            <person name="Mondo S."/>
            <person name="Nolan M."/>
            <person name="Ohm R."/>
            <person name="Pangilinan J."/>
            <person name="Park H.-J."/>
            <person name="Ramirez L."/>
            <person name="Alfaro M."/>
            <person name="Sun H."/>
            <person name="Tritt A."/>
            <person name="Yoshinaga Y."/>
            <person name="Zwiers L.-H."/>
            <person name="Turgeon B."/>
            <person name="Goodwin S."/>
            <person name="Spatafora J."/>
            <person name="Crous P."/>
            <person name="Grigoriev I."/>
        </authorList>
    </citation>
    <scope>NUCLEOTIDE SEQUENCE</scope>
    <source>
        <strain evidence="1">CBS 262.69</strain>
    </source>
</reference>